<dbReference type="Proteomes" id="UP000293296">
    <property type="component" value="Chromosome"/>
</dbReference>
<dbReference type="GO" id="GO:0032259">
    <property type="term" value="P:methylation"/>
    <property type="evidence" value="ECO:0007669"/>
    <property type="project" value="UniProtKB-KW"/>
</dbReference>
<dbReference type="EC" id="2.1.1.148" evidence="1"/>
<accession>A0A4P6HIH8</accession>
<dbReference type="EMBL" id="CP026538">
    <property type="protein sequence ID" value="QAZ66953.1"/>
    <property type="molecule type" value="Genomic_DNA"/>
</dbReference>
<comment type="similarity">
    <text evidence="1">Belongs to the thymidylate synthase ThyX family.</text>
</comment>
<dbReference type="Pfam" id="PF02511">
    <property type="entry name" value="Thy1"/>
    <property type="match status" value="1"/>
</dbReference>
<dbReference type="CDD" id="cd20175">
    <property type="entry name" value="ThyX"/>
    <property type="match status" value="1"/>
</dbReference>
<feature type="binding site" evidence="1">
    <location>
        <position position="185"/>
    </location>
    <ligand>
        <name>dUMP</name>
        <dbReference type="ChEBI" id="CHEBI:246422"/>
        <note>ligand shared between dimeric partners</note>
    </ligand>
</feature>
<dbReference type="InterPro" id="IPR003669">
    <property type="entry name" value="Thymidylate_synthase_ThyX"/>
</dbReference>
<dbReference type="HAMAP" id="MF_01408">
    <property type="entry name" value="ThyX"/>
    <property type="match status" value="1"/>
</dbReference>
<feature type="binding site" evidence="1">
    <location>
        <position position="180"/>
    </location>
    <ligand>
        <name>FAD</name>
        <dbReference type="ChEBI" id="CHEBI:57692"/>
        <note>ligand shared between neighboring subunits</note>
    </ligand>
</feature>
<evidence type="ECO:0000313" key="2">
    <source>
        <dbReference type="EMBL" id="QAZ66953.1"/>
    </source>
</evidence>
<dbReference type="UniPathway" id="UPA00575"/>
<comment type="function">
    <text evidence="1">Catalyzes the reductive methylation of 2'-deoxyuridine-5'-monophosphate (dUMP) to 2'-deoxythymidine-5'-monophosphate (dTMP) while utilizing 5,10-methylenetetrahydrofolate (mTHF) as the methyl donor, and NADPH and FADH(2) as the reductant.</text>
</comment>
<feature type="binding site" evidence="1">
    <location>
        <begin position="86"/>
        <end position="89"/>
    </location>
    <ligand>
        <name>dUMP</name>
        <dbReference type="ChEBI" id="CHEBI:246422"/>
        <note>ligand shared between dimeric partners</note>
    </ligand>
</feature>
<feature type="binding site" evidence="1">
    <location>
        <begin position="174"/>
        <end position="176"/>
    </location>
    <ligand>
        <name>FAD</name>
        <dbReference type="ChEBI" id="CHEBI:57692"/>
        <note>ligand shared between neighboring subunits</note>
    </ligand>
</feature>
<keyword evidence="3" id="KW-1185">Reference proteome</keyword>
<comment type="cofactor">
    <cofactor evidence="1">
        <name>FAD</name>
        <dbReference type="ChEBI" id="CHEBI:57692"/>
    </cofactor>
    <text evidence="1">Binds 4 FAD per tetramer. Each FAD binding site is formed by three monomers.</text>
</comment>
<dbReference type="Gene3D" id="3.30.1360.170">
    <property type="match status" value="1"/>
</dbReference>
<name>A0A4P6HIH8_9BACT</name>
<evidence type="ECO:0000256" key="1">
    <source>
        <dbReference type="HAMAP-Rule" id="MF_01408"/>
    </source>
</evidence>
<dbReference type="GO" id="GO:0006235">
    <property type="term" value="P:dTTP biosynthetic process"/>
    <property type="evidence" value="ECO:0007669"/>
    <property type="project" value="UniProtKB-UniRule"/>
</dbReference>
<reference evidence="2 3" key="1">
    <citation type="submission" date="2018-02" db="EMBL/GenBank/DDBJ databases">
        <title>Genome sequence of Desulfovibrio carbinolicus DSM 3852.</title>
        <authorList>
            <person name="Wilbanks E."/>
            <person name="Skennerton C.T."/>
            <person name="Orphan V.J."/>
        </authorList>
    </citation>
    <scope>NUCLEOTIDE SEQUENCE [LARGE SCALE GENOMIC DNA]</scope>
    <source>
        <strain evidence="2 3">DSM 3852</strain>
    </source>
</reference>
<feature type="binding site" evidence="1">
    <location>
        <begin position="89"/>
        <end position="91"/>
    </location>
    <ligand>
        <name>FAD</name>
        <dbReference type="ChEBI" id="CHEBI:57692"/>
        <note>ligand shared between neighboring subunits</note>
    </ligand>
</feature>
<comment type="pathway">
    <text evidence="1">Pyrimidine metabolism; dTTP biosynthesis.</text>
</comment>
<dbReference type="PANTHER" id="PTHR34934">
    <property type="entry name" value="FLAVIN-DEPENDENT THYMIDYLATE SYNTHASE"/>
    <property type="match status" value="1"/>
</dbReference>
<dbReference type="NCBIfam" id="TIGR02170">
    <property type="entry name" value="thyX"/>
    <property type="match status" value="1"/>
</dbReference>
<keyword evidence="1" id="KW-0521">NADP</keyword>
<keyword evidence="1" id="KW-0274">FAD</keyword>
<protein>
    <recommendedName>
        <fullName evidence="1">Flavin-dependent thymidylate synthase</fullName>
        <shortName evidence="1">FDTS</shortName>
        <ecNumber evidence="1">2.1.1.148</ecNumber>
    </recommendedName>
    <alternativeName>
        <fullName evidence="1">FAD-dependent thymidylate synthase</fullName>
    </alternativeName>
    <alternativeName>
        <fullName evidence="1">Thymidylate synthase ThyX</fullName>
        <shortName evidence="1">TS</shortName>
        <shortName evidence="1">TSase</shortName>
    </alternativeName>
</protein>
<feature type="binding site" description="in other chain" evidence="1">
    <location>
        <position position="158"/>
    </location>
    <ligand>
        <name>dUMP</name>
        <dbReference type="ChEBI" id="CHEBI:246422"/>
        <note>ligand shared between dimeric partners</note>
    </ligand>
</feature>
<comment type="catalytic activity">
    <reaction evidence="1">
        <text>dUMP + (6R)-5,10-methylene-5,6,7,8-tetrahydrofolate + NADPH + H(+) = dTMP + (6S)-5,6,7,8-tetrahydrofolate + NADP(+)</text>
        <dbReference type="Rhea" id="RHEA:29043"/>
        <dbReference type="ChEBI" id="CHEBI:15378"/>
        <dbReference type="ChEBI" id="CHEBI:15636"/>
        <dbReference type="ChEBI" id="CHEBI:57453"/>
        <dbReference type="ChEBI" id="CHEBI:57783"/>
        <dbReference type="ChEBI" id="CHEBI:58349"/>
        <dbReference type="ChEBI" id="CHEBI:63528"/>
        <dbReference type="ChEBI" id="CHEBI:246422"/>
        <dbReference type="EC" id="2.1.1.148"/>
    </reaction>
</comment>
<dbReference type="AlphaFoldDB" id="A0A4P6HIH8"/>
<organism evidence="2 3">
    <name type="scientific">Solidesulfovibrio carbinolicus</name>
    <dbReference type="NCBI Taxonomy" id="296842"/>
    <lineage>
        <taxon>Bacteria</taxon>
        <taxon>Pseudomonadati</taxon>
        <taxon>Thermodesulfobacteriota</taxon>
        <taxon>Desulfovibrionia</taxon>
        <taxon>Desulfovibrionales</taxon>
        <taxon>Desulfovibrionaceae</taxon>
        <taxon>Solidesulfovibrio</taxon>
    </lineage>
</organism>
<feature type="active site" description="Involved in ionization of N3 of dUMP, leading to its activation" evidence="1">
    <location>
        <position position="185"/>
    </location>
</feature>
<dbReference type="GO" id="GO:0070402">
    <property type="term" value="F:NADPH binding"/>
    <property type="evidence" value="ECO:0007669"/>
    <property type="project" value="TreeGrafter"/>
</dbReference>
<dbReference type="SUPFAM" id="SSF69796">
    <property type="entry name" value="Thymidylate synthase-complementing protein Thy1"/>
    <property type="match status" value="1"/>
</dbReference>
<gene>
    <name evidence="1" type="primary">thyX</name>
    <name evidence="2" type="ORF">C3Y92_06770</name>
</gene>
<feature type="binding site" evidence="1">
    <location>
        <position position="97"/>
    </location>
    <ligand>
        <name>FAD</name>
        <dbReference type="ChEBI" id="CHEBI:57692"/>
        <note>ligand shared between neighboring subunits</note>
    </ligand>
</feature>
<keyword evidence="1" id="KW-0808">Transferase</keyword>
<evidence type="ECO:0000313" key="3">
    <source>
        <dbReference type="Proteomes" id="UP000293296"/>
    </source>
</evidence>
<dbReference type="OrthoDB" id="9780625at2"/>
<keyword evidence="1" id="KW-0545">Nucleotide biosynthesis</keyword>
<keyword evidence="1" id="KW-0489">Methyltransferase</keyword>
<dbReference type="GO" id="GO:0006231">
    <property type="term" value="P:dTMP biosynthetic process"/>
    <property type="evidence" value="ECO:0007669"/>
    <property type="project" value="UniProtKB-UniRule"/>
</dbReference>
<sequence length="248" mass="27336">MPPTRLAVTLLAHTPDALALIYAAFRQCYHAGDVADLWPRLLSGDIAPDKQAAFVARILESGHESPIEHVSFTFAVSGVSRALSHQLVRHRIASYSQQSQRYVDALGFDYVLPPQIAAIPEARARYEAAMEQAGAAYAELQEILASHGRGDKANEDARFVLPNACETKVVVTMNCRSLLHFFELRCCTRAQWEIRAMALAMLDQCRQALSVIFAGAGARCERLGYCPEAERFTCGRYPRLGQIGSHSA</sequence>
<dbReference type="GO" id="GO:0050797">
    <property type="term" value="F:thymidylate synthase (FAD) activity"/>
    <property type="evidence" value="ECO:0007669"/>
    <property type="project" value="UniProtKB-UniRule"/>
</dbReference>
<feature type="binding site" evidence="1">
    <location>
        <position position="65"/>
    </location>
    <ligand>
        <name>FAD</name>
        <dbReference type="ChEBI" id="CHEBI:57692"/>
        <note>ligand shared between neighboring subunits</note>
    </ligand>
</feature>
<proteinExistence type="inferred from homology"/>
<keyword evidence="1" id="KW-0285">Flavoprotein</keyword>
<dbReference type="KEGG" id="dcb:C3Y92_06770"/>
<comment type="subunit">
    <text evidence="1">Homotetramer.</text>
</comment>
<dbReference type="RefSeq" id="WP_129351012.1">
    <property type="nucleotide sequence ID" value="NZ_CP026538.1"/>
</dbReference>
<feature type="binding site" description="in other chain" evidence="1">
    <location>
        <begin position="97"/>
        <end position="101"/>
    </location>
    <ligand>
        <name>dUMP</name>
        <dbReference type="ChEBI" id="CHEBI:246422"/>
        <note>ligand shared between dimeric partners</note>
    </ligand>
</feature>
<dbReference type="GO" id="GO:0004799">
    <property type="term" value="F:thymidylate synthase activity"/>
    <property type="evidence" value="ECO:0007669"/>
    <property type="project" value="TreeGrafter"/>
</dbReference>
<dbReference type="PROSITE" id="PS51331">
    <property type="entry name" value="THYX"/>
    <property type="match status" value="1"/>
</dbReference>
<dbReference type="InterPro" id="IPR036098">
    <property type="entry name" value="Thymidylate_synthase_ThyX_sf"/>
</dbReference>
<dbReference type="PANTHER" id="PTHR34934:SF1">
    <property type="entry name" value="FLAVIN-DEPENDENT THYMIDYLATE SYNTHASE"/>
    <property type="match status" value="1"/>
</dbReference>
<dbReference type="GO" id="GO:0050660">
    <property type="term" value="F:flavin adenine dinucleotide binding"/>
    <property type="evidence" value="ECO:0007669"/>
    <property type="project" value="UniProtKB-UniRule"/>
</dbReference>